<gene>
    <name evidence="1" type="ORF">SAMN02982917_3423</name>
</gene>
<reference evidence="1 2" key="1">
    <citation type="submission" date="2017-04" db="EMBL/GenBank/DDBJ databases">
        <authorList>
            <person name="Afonso C.L."/>
            <person name="Miller P.J."/>
            <person name="Scott M.A."/>
            <person name="Spackman E."/>
            <person name="Goraichik I."/>
            <person name="Dimitrov K.M."/>
            <person name="Suarez D.L."/>
            <person name="Swayne D.E."/>
        </authorList>
    </citation>
    <scope>NUCLEOTIDE SEQUENCE [LARGE SCALE GENOMIC DNA]</scope>
    <source>
        <strain evidence="1 2">A2P</strain>
    </source>
</reference>
<evidence type="ECO:0000313" key="1">
    <source>
        <dbReference type="EMBL" id="SMF65622.1"/>
    </source>
</evidence>
<dbReference type="Proteomes" id="UP000192936">
    <property type="component" value="Unassembled WGS sequence"/>
</dbReference>
<proteinExistence type="predicted"/>
<dbReference type="InterPro" id="IPR025427">
    <property type="entry name" value="DUF4160"/>
</dbReference>
<dbReference type="OrthoDB" id="122670at2"/>
<evidence type="ECO:0008006" key="3">
    <source>
        <dbReference type="Google" id="ProtNLM"/>
    </source>
</evidence>
<dbReference type="STRING" id="286727.SAMN02982917_3423"/>
<name>A0A1X7G829_9PROT</name>
<dbReference type="Pfam" id="PF13711">
    <property type="entry name" value="DUF4160"/>
    <property type="match status" value="1"/>
</dbReference>
<dbReference type="EMBL" id="FXAK01000007">
    <property type="protein sequence ID" value="SMF65622.1"/>
    <property type="molecule type" value="Genomic_DNA"/>
</dbReference>
<organism evidence="1 2">
    <name type="scientific">Azospirillum oryzae</name>
    <dbReference type="NCBI Taxonomy" id="286727"/>
    <lineage>
        <taxon>Bacteria</taxon>
        <taxon>Pseudomonadati</taxon>
        <taxon>Pseudomonadota</taxon>
        <taxon>Alphaproteobacteria</taxon>
        <taxon>Rhodospirillales</taxon>
        <taxon>Azospirillaceae</taxon>
        <taxon>Azospirillum</taxon>
    </lineage>
</organism>
<evidence type="ECO:0000313" key="2">
    <source>
        <dbReference type="Proteomes" id="UP000192936"/>
    </source>
</evidence>
<protein>
    <recommendedName>
        <fullName evidence="3">DUF4160 domain-containing protein</fullName>
    </recommendedName>
</protein>
<dbReference type="AlphaFoldDB" id="A0A1X7G829"/>
<accession>A0A1X7G829</accession>
<dbReference type="RefSeq" id="WP_085087495.1">
    <property type="nucleotide sequence ID" value="NZ_FXAK01000007.1"/>
</dbReference>
<sequence>MPTIAEFDGIKILMYYQDHDPPHFHVEYGDCEALIRVADLALIEGDVPGRVLRRVNEWARTRQADLALNWVKCRSHVAPDRL</sequence>